<evidence type="ECO:0000259" key="3">
    <source>
        <dbReference type="Pfam" id="PF25591"/>
    </source>
</evidence>
<feature type="transmembrane region" description="Helical" evidence="2">
    <location>
        <begin position="380"/>
        <end position="401"/>
    </location>
</feature>
<accession>A0A0S2LV68</accession>
<dbReference type="InterPro" id="IPR057697">
    <property type="entry name" value="DUF7937"/>
</dbReference>
<feature type="transmembrane region" description="Helical" evidence="2">
    <location>
        <begin position="235"/>
        <end position="257"/>
    </location>
</feature>
<feature type="compositionally biased region" description="Polar residues" evidence="1">
    <location>
        <begin position="1"/>
        <end position="11"/>
    </location>
</feature>
<feature type="domain" description="Leucine rich repeat variant" evidence="3">
    <location>
        <begin position="637"/>
        <end position="686"/>
    </location>
</feature>
<feature type="domain" description="Leucine rich repeat variant" evidence="3">
    <location>
        <begin position="732"/>
        <end position="790"/>
    </location>
</feature>
<dbReference type="AlphaFoldDB" id="A0A0S2LV68"/>
<keyword evidence="2" id="KW-1133">Transmembrane helix</keyword>
<feature type="domain" description="DUF7937" evidence="4">
    <location>
        <begin position="69"/>
        <end position="466"/>
    </location>
</feature>
<feature type="transmembrane region" description="Helical" evidence="2">
    <location>
        <begin position="166"/>
        <end position="183"/>
    </location>
</feature>
<dbReference type="Pfam" id="PF25591">
    <property type="entry name" value="LRV_2"/>
    <property type="match status" value="3"/>
</dbReference>
<feature type="compositionally biased region" description="Low complexity" evidence="1">
    <location>
        <begin position="26"/>
        <end position="53"/>
    </location>
</feature>
<evidence type="ECO:0000259" key="4">
    <source>
        <dbReference type="Pfam" id="PF25592"/>
    </source>
</evidence>
<feature type="transmembrane region" description="Helical" evidence="2">
    <location>
        <begin position="438"/>
        <end position="459"/>
    </location>
</feature>
<feature type="domain" description="Leucine rich repeat variant" evidence="3">
    <location>
        <begin position="527"/>
        <end position="575"/>
    </location>
</feature>
<dbReference type="InterPro" id="IPR057893">
    <property type="entry name" value="LRV_2"/>
</dbReference>
<dbReference type="RefSeq" id="WP_062285736.1">
    <property type="nucleotide sequence ID" value="NZ_CP013200.1"/>
</dbReference>
<protein>
    <submittedName>
        <fullName evidence="5">Uncharacterized protein</fullName>
    </submittedName>
</protein>
<dbReference type="Pfam" id="PF25592">
    <property type="entry name" value="DUF7937"/>
    <property type="match status" value="1"/>
</dbReference>
<dbReference type="EMBL" id="CP013200">
    <property type="protein sequence ID" value="ALO65363.1"/>
    <property type="molecule type" value="Genomic_DNA"/>
</dbReference>
<feature type="transmembrane region" description="Helical" evidence="2">
    <location>
        <begin position="108"/>
        <end position="130"/>
    </location>
</feature>
<dbReference type="Proteomes" id="UP000059574">
    <property type="component" value="Chromosome"/>
</dbReference>
<proteinExistence type="predicted"/>
<keyword evidence="2" id="KW-0812">Transmembrane</keyword>
<sequence>MTYPTPEQSGPQGYPGTVPGAPVQNPHPGQGYPAQPQQLAPQQSMPQQFAAPAGGAPAKSPFAAITVRDYAMDAIALTLLIISLFLPWRVSANVYGDANGLAAGRIDVLLVTIVSMLSLGLTYVWRAGVFGPSWNYRKMQDVRLLANVPFLVVFLVYLIMEMLSTRVLGTALAFGLAGALLAATPRQAELGDAQADAGRDKRWLYALLALTGIVVLTTLIQIVKLLVANSGSAIPPLYIVSIVLLGIITPALFVVVALKILQKSQTWRFVGVGIGLAGLLLGFIAMGAPARVSASFYGSSPVFTAVFWMAFGAIAAAPSLGRLVTTEPALQKWQSVAMAAMKLVLAGAAVMAAVSLVNLIRVLMGDAASRYYYNESAVPWVLTLVFSVVAIAGFFITATALKNGTKQGQQLGTAYAGLLFVLYLVLMIIGGNTPTWTLMAPAVVLAFVLPVAIGVILWAPKAMREHFGTLPSSAAVPTGFSFDGGSPAQAAYHQQVPGQQFPQAPVAAAQQGVPPHSQGAQAVNMDQILAEAAHPATSPARLYELAASFPQTHAAIAVHPAVYPGLSDWLAAQGTLPAAVELPAAEAAQETELAKKAEPAKETFDALGEEADSSVTNVVRREVVAEPTQGDSVMAALLAEAANPATAPIRLQELAVQYPQTHAALNSNPATYQGLRDWLAVQSTAAQPTIYQQASTSLEALQAAVADSIGETVSVQRPVAAPELAESPVVHPLAAEAANPATSPTRLHELAATEPGLHAAIAGNPAAYPQLLEWLAGINGPGVAEALQKR</sequence>
<feature type="transmembrane region" description="Helical" evidence="2">
    <location>
        <begin position="269"/>
        <end position="290"/>
    </location>
</feature>
<feature type="region of interest" description="Disordered" evidence="1">
    <location>
        <begin position="1"/>
        <end position="53"/>
    </location>
</feature>
<organism evidence="5 6">
    <name type="scientific">Arthrobacter alpinus</name>
    <dbReference type="NCBI Taxonomy" id="656366"/>
    <lineage>
        <taxon>Bacteria</taxon>
        <taxon>Bacillati</taxon>
        <taxon>Actinomycetota</taxon>
        <taxon>Actinomycetes</taxon>
        <taxon>Micrococcales</taxon>
        <taxon>Micrococcaceae</taxon>
        <taxon>Arthrobacter</taxon>
    </lineage>
</organism>
<gene>
    <name evidence="5" type="ORF">AS189_01210</name>
</gene>
<feature type="transmembrane region" description="Helical" evidence="2">
    <location>
        <begin position="336"/>
        <end position="360"/>
    </location>
</feature>
<evidence type="ECO:0000256" key="1">
    <source>
        <dbReference type="SAM" id="MobiDB-lite"/>
    </source>
</evidence>
<keyword evidence="2" id="KW-0472">Membrane</keyword>
<name>A0A0S2LV68_9MICC</name>
<feature type="transmembrane region" description="Helical" evidence="2">
    <location>
        <begin position="203"/>
        <end position="223"/>
    </location>
</feature>
<feature type="transmembrane region" description="Helical" evidence="2">
    <location>
        <begin position="142"/>
        <end position="160"/>
    </location>
</feature>
<evidence type="ECO:0000313" key="5">
    <source>
        <dbReference type="EMBL" id="ALO65363.1"/>
    </source>
</evidence>
<feature type="transmembrane region" description="Helical" evidence="2">
    <location>
        <begin position="302"/>
        <end position="324"/>
    </location>
</feature>
<feature type="transmembrane region" description="Helical" evidence="2">
    <location>
        <begin position="70"/>
        <end position="88"/>
    </location>
</feature>
<evidence type="ECO:0000256" key="2">
    <source>
        <dbReference type="SAM" id="Phobius"/>
    </source>
</evidence>
<feature type="transmembrane region" description="Helical" evidence="2">
    <location>
        <begin position="413"/>
        <end position="432"/>
    </location>
</feature>
<reference evidence="5 6" key="2">
    <citation type="journal article" date="2016" name="J. Biotechnol.">
        <title>Complete genome sequence of Arthrobacter alpinus ERGS4:06, a yellow pigmented bacterium tolerant to cold and radiations isolated from Sikkim Himalaya.</title>
        <authorList>
            <person name="Kumar R."/>
            <person name="Singh D."/>
            <person name="Swarnkar M.K."/>
            <person name="Singh A.K."/>
            <person name="Kumar S."/>
        </authorList>
    </citation>
    <scope>NUCLEOTIDE SEQUENCE [LARGE SCALE GENOMIC DNA]</scope>
    <source>
        <strain evidence="5 6">ERGS4:06</strain>
    </source>
</reference>
<dbReference type="OrthoDB" id="5179995at2"/>
<evidence type="ECO:0000313" key="6">
    <source>
        <dbReference type="Proteomes" id="UP000059574"/>
    </source>
</evidence>
<reference evidence="6" key="1">
    <citation type="submission" date="2015-11" db="EMBL/GenBank/DDBJ databases">
        <authorList>
            <person name="Kumar R."/>
            <person name="Singh D."/>
            <person name="Swarnkar M.K."/>
            <person name="Singh A.K."/>
            <person name="Kumar S."/>
        </authorList>
    </citation>
    <scope>NUCLEOTIDE SEQUENCE [LARGE SCALE GENOMIC DNA]</scope>
    <source>
        <strain evidence="6">ERGS4:06</strain>
    </source>
</reference>